<dbReference type="SUPFAM" id="SSF54427">
    <property type="entry name" value="NTF2-like"/>
    <property type="match status" value="1"/>
</dbReference>
<gene>
    <name evidence="3" type="ORF">BJI67_15170</name>
</gene>
<evidence type="ECO:0000259" key="2">
    <source>
        <dbReference type="Pfam" id="PF13474"/>
    </source>
</evidence>
<feature type="region of interest" description="Disordered" evidence="1">
    <location>
        <begin position="126"/>
        <end position="145"/>
    </location>
</feature>
<dbReference type="EMBL" id="CP017448">
    <property type="protein sequence ID" value="AOV18222.1"/>
    <property type="molecule type" value="Genomic_DNA"/>
</dbReference>
<reference evidence="3 4" key="1">
    <citation type="submission" date="2016-09" db="EMBL/GenBank/DDBJ databases">
        <title>Acidihalobacter prosperus V6 (DSM14174).</title>
        <authorList>
            <person name="Khaleque H.N."/>
            <person name="Ramsay J.P."/>
            <person name="Murphy R.J.T."/>
            <person name="Kaksonen A.H."/>
            <person name="Boxall N.J."/>
            <person name="Watkin E.L.J."/>
        </authorList>
    </citation>
    <scope>NUCLEOTIDE SEQUENCE [LARGE SCALE GENOMIC DNA]</scope>
    <source>
        <strain evidence="3 4">V6</strain>
    </source>
</reference>
<name>A0A1D8KB79_9GAMM</name>
<dbReference type="AlphaFoldDB" id="A0A1D8KB79"/>
<organism evidence="3 4">
    <name type="scientific">Acidihalobacter aeolianus</name>
    <dbReference type="NCBI Taxonomy" id="2792603"/>
    <lineage>
        <taxon>Bacteria</taxon>
        <taxon>Pseudomonadati</taxon>
        <taxon>Pseudomonadota</taxon>
        <taxon>Gammaproteobacteria</taxon>
        <taxon>Chromatiales</taxon>
        <taxon>Ectothiorhodospiraceae</taxon>
        <taxon>Acidihalobacter</taxon>
    </lineage>
</organism>
<keyword evidence="4" id="KW-1185">Reference proteome</keyword>
<dbReference type="Pfam" id="PF13474">
    <property type="entry name" value="SnoaL_3"/>
    <property type="match status" value="1"/>
</dbReference>
<dbReference type="KEGG" id="aaeo:BJI67_15170"/>
<dbReference type="Gene3D" id="3.10.450.50">
    <property type="match status" value="1"/>
</dbReference>
<proteinExistence type="predicted"/>
<dbReference type="RefSeq" id="WP_070073752.1">
    <property type="nucleotide sequence ID" value="NZ_CP017448.1"/>
</dbReference>
<accession>A0A1D8KB79</accession>
<evidence type="ECO:0000313" key="4">
    <source>
        <dbReference type="Proteomes" id="UP000095342"/>
    </source>
</evidence>
<dbReference type="Proteomes" id="UP000095342">
    <property type="component" value="Chromosome"/>
</dbReference>
<sequence length="145" mass="15848">MSGPVYSSPEACEAAYYAALQAADHEAMMSVWADTDDVVCMHPAPGARPQVGVLSVMEGWLAVFARALDVRVEPLCLWRETDVELAVHVGEERIVRAGELMPSGVLHYCNSYRRFSEGWRMIGHLATPQAKPSPPLTPSTSQGLH</sequence>
<evidence type="ECO:0000313" key="3">
    <source>
        <dbReference type="EMBL" id="AOV18222.1"/>
    </source>
</evidence>
<dbReference type="InterPro" id="IPR037401">
    <property type="entry name" value="SnoaL-like"/>
</dbReference>
<protein>
    <recommendedName>
        <fullName evidence="2">SnoaL-like domain-containing protein</fullName>
    </recommendedName>
</protein>
<feature type="domain" description="SnoaL-like" evidence="2">
    <location>
        <begin position="11"/>
        <end position="124"/>
    </location>
</feature>
<evidence type="ECO:0000256" key="1">
    <source>
        <dbReference type="SAM" id="MobiDB-lite"/>
    </source>
</evidence>
<dbReference type="InterPro" id="IPR032710">
    <property type="entry name" value="NTF2-like_dom_sf"/>
</dbReference>